<evidence type="ECO:0000259" key="2">
    <source>
        <dbReference type="Pfam" id="PF12508"/>
    </source>
</evidence>
<dbReference type="AlphaFoldDB" id="A0A841JPH8"/>
<feature type="region of interest" description="Disordered" evidence="1">
    <location>
        <begin position="68"/>
        <end position="100"/>
    </location>
</feature>
<dbReference type="Proteomes" id="UP000548326">
    <property type="component" value="Unassembled WGS sequence"/>
</dbReference>
<gene>
    <name evidence="3" type="ORF">HDF22_005657</name>
</gene>
<protein>
    <submittedName>
        <fullName evidence="3">Conjugative transposon TraM protein</fullName>
    </submittedName>
</protein>
<evidence type="ECO:0000256" key="1">
    <source>
        <dbReference type="SAM" id="MobiDB-lite"/>
    </source>
</evidence>
<feature type="domain" description="Conjugative transposon TraM C-terminal" evidence="2">
    <location>
        <begin position="249"/>
        <end position="394"/>
    </location>
</feature>
<name>A0A841JPH8_9SPHI</name>
<dbReference type="RefSeq" id="WP_183589980.1">
    <property type="nucleotide sequence ID" value="NZ_JACHCA010000025.1"/>
</dbReference>
<feature type="region of interest" description="Disordered" evidence="1">
    <location>
        <begin position="114"/>
        <end position="180"/>
    </location>
</feature>
<organism evidence="3 4">
    <name type="scientific">Mucilaginibacter lappiensis</name>
    <dbReference type="NCBI Taxonomy" id="354630"/>
    <lineage>
        <taxon>Bacteria</taxon>
        <taxon>Pseudomonadati</taxon>
        <taxon>Bacteroidota</taxon>
        <taxon>Sphingobacteriia</taxon>
        <taxon>Sphingobacteriales</taxon>
        <taxon>Sphingobacteriaceae</taxon>
        <taxon>Mucilaginibacter</taxon>
    </lineage>
</organism>
<comment type="caution">
    <text evidence="3">The sequence shown here is derived from an EMBL/GenBank/DDBJ whole genome shotgun (WGS) entry which is preliminary data.</text>
</comment>
<dbReference type="InterPro" id="IPR055407">
    <property type="entry name" value="TraM_C"/>
</dbReference>
<dbReference type="EMBL" id="JACHCA010000025">
    <property type="protein sequence ID" value="MBB6131506.1"/>
    <property type="molecule type" value="Genomic_DNA"/>
</dbReference>
<reference evidence="3 4" key="1">
    <citation type="submission" date="2020-08" db="EMBL/GenBank/DDBJ databases">
        <title>Genomic Encyclopedia of Type Strains, Phase IV (KMG-V): Genome sequencing to study the core and pangenomes of soil and plant-associated prokaryotes.</title>
        <authorList>
            <person name="Whitman W."/>
        </authorList>
    </citation>
    <scope>NUCLEOTIDE SEQUENCE [LARGE SCALE GENOMIC DNA]</scope>
    <source>
        <strain evidence="3 4">MP601</strain>
    </source>
</reference>
<proteinExistence type="predicted"/>
<feature type="compositionally biased region" description="Basic and acidic residues" evidence="1">
    <location>
        <begin position="152"/>
        <end position="165"/>
    </location>
</feature>
<accession>A0A841JPH8</accession>
<feature type="compositionally biased region" description="Polar residues" evidence="1">
    <location>
        <begin position="117"/>
        <end position="138"/>
    </location>
</feature>
<dbReference type="Pfam" id="PF12508">
    <property type="entry name" value="Transposon_TraM"/>
    <property type="match status" value="1"/>
</dbReference>
<evidence type="ECO:0000313" key="3">
    <source>
        <dbReference type="EMBL" id="MBB6131506.1"/>
    </source>
</evidence>
<sequence>MKIKFNSSKYIYPLFFLPFPLLCFGVFHKDEGLKQQDSNKPALKSEIGEVSATVKKENITDKMDAMEKEKKQGDGYSALSNIDAEKSNTDKTSSGYTDAEKRRIDSIESVKKALAGGSSQTYQKGSFTKPTSAYSGMSENDRKLTETLNKLKHPDSYPRAEDGRSFKRTASQENEKPKEPLDLFRQQMAVMDSMGKMNDPAYKEEQQRLLRQKQAEEFRKNQPLLKVVKVNDNSGFFNTIQVDREKTFIKAIIDENLTGYLGSRIQIRLLDDITAGNNVIKKGTYLYGEISGFSEQRVNIGIRYILNGDKILPVKLEIYDMDGLPGLYVPASVFREFSKDLGVTMAQGQMLSSSGQESFSQSAIDKIFTSSTNVLANMIRKNKAKIKYDTFIYLIDPQELSKEQKSY</sequence>
<evidence type="ECO:0000313" key="4">
    <source>
        <dbReference type="Proteomes" id="UP000548326"/>
    </source>
</evidence>